<proteinExistence type="predicted"/>
<accession>A0A075SD39</accession>
<dbReference type="Proteomes" id="UP000028185">
    <property type="component" value="Chromosome"/>
</dbReference>
<dbReference type="Pfam" id="PF11184">
    <property type="entry name" value="DUF2969"/>
    <property type="match status" value="1"/>
</dbReference>
<organism evidence="1 2">
    <name type="scientific">Streptococcus suis 6407</name>
    <dbReference type="NCBI Taxonomy" id="1214179"/>
    <lineage>
        <taxon>Bacteria</taxon>
        <taxon>Bacillati</taxon>
        <taxon>Bacillota</taxon>
        <taxon>Bacilli</taxon>
        <taxon>Lactobacillales</taxon>
        <taxon>Streptococcaceae</taxon>
        <taxon>Streptococcus</taxon>
    </lineage>
</organism>
<name>A0A075SD39_STRSU</name>
<dbReference type="AlphaFoldDB" id="A0A075SD39"/>
<gene>
    <name evidence="1" type="ORF">ID09_04140</name>
</gene>
<sequence>MSKKDKKIEIQIEDSKVLVNREEFPGYRLVIGKKVIGEIAELAENNFAVIKNGNTESFYKKLEKAVGNIIENYNLSH</sequence>
<dbReference type="HOGENOM" id="CLU_194417_0_1_9"/>
<evidence type="ECO:0000313" key="1">
    <source>
        <dbReference type="EMBL" id="AIG43277.1"/>
    </source>
</evidence>
<dbReference type="RefSeq" id="WP_012775068.1">
    <property type="nucleotide sequence ID" value="NZ_ALLE01000033.1"/>
</dbReference>
<protein>
    <recommendedName>
        <fullName evidence="3">Branched-chain amino acid aminotransferase</fullName>
    </recommendedName>
</protein>
<dbReference type="InterPro" id="IPR021351">
    <property type="entry name" value="DUF2969"/>
</dbReference>
<dbReference type="PATRIC" id="fig|1214179.4.peg.795"/>
<dbReference type="EMBL" id="CP008921">
    <property type="protein sequence ID" value="AIG43277.1"/>
    <property type="molecule type" value="Genomic_DNA"/>
</dbReference>
<reference evidence="1 2" key="1">
    <citation type="journal article" date="2014" name="Genome Announc.">
        <title>Whole-Genome Sequence of Streptococcus suis Serotype 4 Reference Strain 6407.</title>
        <authorList>
            <person name="Wang K."/>
            <person name="Chen J."/>
            <person name="Yao H."/>
            <person name="Lu C."/>
        </authorList>
    </citation>
    <scope>NUCLEOTIDE SEQUENCE [LARGE SCALE GENOMIC DNA]</scope>
    <source>
        <strain evidence="1">6407</strain>
    </source>
</reference>
<dbReference type="GeneID" id="8154755"/>
<evidence type="ECO:0008006" key="3">
    <source>
        <dbReference type="Google" id="ProtNLM"/>
    </source>
</evidence>
<evidence type="ECO:0000313" key="2">
    <source>
        <dbReference type="Proteomes" id="UP000028185"/>
    </source>
</evidence>